<protein>
    <submittedName>
        <fullName evidence="3">Transmembrane protein, putative</fullName>
    </submittedName>
</protein>
<keyword evidence="4" id="KW-1185">Reference proteome</keyword>
<evidence type="ECO:0000313" key="3">
    <source>
        <dbReference type="EMBL" id="CUF78621.1"/>
    </source>
</evidence>
<organism evidence="3 4">
    <name type="scientific">Bodo saltans</name>
    <name type="common">Flagellated protozoan</name>
    <dbReference type="NCBI Taxonomy" id="75058"/>
    <lineage>
        <taxon>Eukaryota</taxon>
        <taxon>Discoba</taxon>
        <taxon>Euglenozoa</taxon>
        <taxon>Kinetoplastea</taxon>
        <taxon>Metakinetoplastina</taxon>
        <taxon>Eubodonida</taxon>
        <taxon>Bodonidae</taxon>
        <taxon>Bodo</taxon>
    </lineage>
</organism>
<feature type="transmembrane region" description="Helical" evidence="2">
    <location>
        <begin position="80"/>
        <end position="99"/>
    </location>
</feature>
<feature type="compositionally biased region" description="Polar residues" evidence="1">
    <location>
        <begin position="1"/>
        <end position="13"/>
    </location>
</feature>
<feature type="transmembrane region" description="Helical" evidence="2">
    <location>
        <begin position="416"/>
        <end position="434"/>
    </location>
</feature>
<proteinExistence type="predicted"/>
<dbReference type="EMBL" id="CYKH01000405">
    <property type="protein sequence ID" value="CUF78621.1"/>
    <property type="molecule type" value="Genomic_DNA"/>
</dbReference>
<keyword evidence="2 3" id="KW-0812">Transmembrane</keyword>
<feature type="transmembrane region" description="Helical" evidence="2">
    <location>
        <begin position="303"/>
        <end position="326"/>
    </location>
</feature>
<evidence type="ECO:0000256" key="2">
    <source>
        <dbReference type="SAM" id="Phobius"/>
    </source>
</evidence>
<accession>A0A0S4IT26</accession>
<dbReference type="AlphaFoldDB" id="A0A0S4IT26"/>
<keyword evidence="2" id="KW-0472">Membrane</keyword>
<sequence>MTSTPETVDQSSPGRLAAARPPAIVAPKSPGLNSLTLPQQTALSFSTSTTPSPNNISISTYAKGTSPYYVTELMRFRHSCLLGLFWLLSFLGFVLLLVWSNEMQYESFSFCDTPVTRSCSLLSSMNASDLSWVDAASSCFDAGFSAEWYSGGGFSTTMHVFGKDAIPTMSSPLRRHSRFVLRFITTDYTIVEDSLFSATNGPQVQSLVRVSEDGVVLMPAVTLDILPITNVFTLNFAAGSQNGAIIFELPTGYRFPEGTQQLALIFPGGPPLAPLYSIGDAGRGPVQLTFATSTPAYIIADTILRYVLIVANLGVVVLVFCLHALADTNVYPINDPTVPSGEAWFAWIRSVRCVMQREYPHVGGIWRRLPFFVKCTVMCLLTSTLLCDPLAAAFAGVPDNVFLKFWSLHLMPWWRFTWMVVTSAWLLACLITCGDTGRMFTIPRSVAAISDPVRSRVAAFISGPSVWAFRSSLRWSTRAL</sequence>
<feature type="region of interest" description="Disordered" evidence="1">
    <location>
        <begin position="1"/>
        <end position="20"/>
    </location>
</feature>
<feature type="transmembrane region" description="Helical" evidence="2">
    <location>
        <begin position="371"/>
        <end position="396"/>
    </location>
</feature>
<gene>
    <name evidence="3" type="ORF">BSAL_65715</name>
</gene>
<dbReference type="Proteomes" id="UP000051952">
    <property type="component" value="Unassembled WGS sequence"/>
</dbReference>
<feature type="non-terminal residue" evidence="3">
    <location>
        <position position="480"/>
    </location>
</feature>
<dbReference type="VEuPathDB" id="TriTrypDB:BSAL_65715"/>
<keyword evidence="2" id="KW-1133">Transmembrane helix</keyword>
<reference evidence="4" key="1">
    <citation type="submission" date="2015-09" db="EMBL/GenBank/DDBJ databases">
        <authorList>
            <consortium name="Pathogen Informatics"/>
        </authorList>
    </citation>
    <scope>NUCLEOTIDE SEQUENCE [LARGE SCALE GENOMIC DNA]</scope>
    <source>
        <strain evidence="4">Lake Konstanz</strain>
    </source>
</reference>
<evidence type="ECO:0000313" key="4">
    <source>
        <dbReference type="Proteomes" id="UP000051952"/>
    </source>
</evidence>
<evidence type="ECO:0000256" key="1">
    <source>
        <dbReference type="SAM" id="MobiDB-lite"/>
    </source>
</evidence>
<name>A0A0S4IT26_BODSA</name>